<feature type="transmembrane region" description="Helical" evidence="1">
    <location>
        <begin position="154"/>
        <end position="174"/>
    </location>
</feature>
<dbReference type="AlphaFoldDB" id="A0A239YBZ2"/>
<name>A0A239YBZ2_9STAP</name>
<protein>
    <submittedName>
        <fullName evidence="2">Yip1 domain</fullName>
    </submittedName>
</protein>
<feature type="transmembrane region" description="Helical" evidence="1">
    <location>
        <begin position="21"/>
        <end position="49"/>
    </location>
</feature>
<gene>
    <name evidence="2" type="ORF">SAMEA4384403_00179</name>
</gene>
<keyword evidence="1" id="KW-0472">Membrane</keyword>
<evidence type="ECO:0000313" key="3">
    <source>
        <dbReference type="Proteomes" id="UP000242084"/>
    </source>
</evidence>
<dbReference type="KEGG" id="sste:SAMEA4384403_0179"/>
<keyword evidence="1" id="KW-1133">Transmembrane helix</keyword>
<dbReference type="OrthoDB" id="2394239at2"/>
<evidence type="ECO:0000313" key="2">
    <source>
        <dbReference type="EMBL" id="SNV55688.1"/>
    </source>
</evidence>
<keyword evidence="1" id="KW-0812">Transmembrane</keyword>
<sequence>MQSSNLPFMQHFESLRINPKYGLKLILVIILAMLTTTLYNLIIDPLVIYKDLGLSSKEIMDLHETSKKYSLIAVPFITLFMIAFSFLIVLIVSKIMKSDATQKMIFSATLSHMLITSILTFVIYFIQYVAGIALTDYDISSLNIFDKGNKVLAAFNLQTIFSAYVFGVLLYATCKLTKKASIIWAVVFFVLFTSFDLISSMF</sequence>
<dbReference type="Proteomes" id="UP000242084">
    <property type="component" value="Chromosome 1"/>
</dbReference>
<feature type="transmembrane region" description="Helical" evidence="1">
    <location>
        <begin position="69"/>
        <end position="92"/>
    </location>
</feature>
<proteinExistence type="predicted"/>
<dbReference type="EMBL" id="LT906462">
    <property type="protein sequence ID" value="SNV55688.1"/>
    <property type="molecule type" value="Genomic_DNA"/>
</dbReference>
<accession>A0A239YBZ2</accession>
<dbReference type="RefSeq" id="WP_095085452.1">
    <property type="nucleotide sequence ID" value="NZ_BMDM01000009.1"/>
</dbReference>
<feature type="transmembrane region" description="Helical" evidence="1">
    <location>
        <begin position="113"/>
        <end position="134"/>
    </location>
</feature>
<reference evidence="2 3" key="1">
    <citation type="submission" date="2017-06" db="EMBL/GenBank/DDBJ databases">
        <authorList>
            <consortium name="Pathogen Informatics"/>
        </authorList>
    </citation>
    <scope>NUCLEOTIDE SEQUENCE [LARGE SCALE GENOMIC DNA]</scope>
    <source>
        <strain evidence="2 3">NCTC13839</strain>
    </source>
</reference>
<organism evidence="2 3">
    <name type="scientific">Mammaliicoccus stepanovicii</name>
    <dbReference type="NCBI Taxonomy" id="643214"/>
    <lineage>
        <taxon>Bacteria</taxon>
        <taxon>Bacillati</taxon>
        <taxon>Bacillota</taxon>
        <taxon>Bacilli</taxon>
        <taxon>Bacillales</taxon>
        <taxon>Staphylococcaceae</taxon>
        <taxon>Mammaliicoccus</taxon>
    </lineage>
</organism>
<keyword evidence="3" id="KW-1185">Reference proteome</keyword>
<evidence type="ECO:0000256" key="1">
    <source>
        <dbReference type="SAM" id="Phobius"/>
    </source>
</evidence>
<feature type="transmembrane region" description="Helical" evidence="1">
    <location>
        <begin position="181"/>
        <end position="201"/>
    </location>
</feature>